<reference evidence="1 2" key="1">
    <citation type="journal article" date="2022" name="bioRxiv">
        <title>Genomics of Preaxostyla Flagellates Illuminates Evolutionary Transitions and the Path Towards Mitochondrial Loss.</title>
        <authorList>
            <person name="Novak L.V.F."/>
            <person name="Treitli S.C."/>
            <person name="Pyrih J."/>
            <person name="Halakuc P."/>
            <person name="Pipaliya S.V."/>
            <person name="Vacek V."/>
            <person name="Brzon O."/>
            <person name="Soukal P."/>
            <person name="Eme L."/>
            <person name="Dacks J.B."/>
            <person name="Karnkowska A."/>
            <person name="Elias M."/>
            <person name="Hampl V."/>
        </authorList>
    </citation>
    <scope>NUCLEOTIDE SEQUENCE [LARGE SCALE GENOMIC DNA]</scope>
    <source>
        <strain evidence="1">NAU3</strain>
        <tissue evidence="1">Gut</tissue>
    </source>
</reference>
<comment type="caution">
    <text evidence="1">The sequence shown here is derived from an EMBL/GenBank/DDBJ whole genome shotgun (WGS) entry which is preliminary data.</text>
</comment>
<dbReference type="Proteomes" id="UP001281761">
    <property type="component" value="Unassembled WGS sequence"/>
</dbReference>
<name>A0ABQ9XJ67_9EUKA</name>
<sequence>MIHHTYANLIELAAITDTCPDPIQRLCAIFRFVEHANDDSLRESLQWHTAHFLHSCCTFIEDKRERTARLESEMTTLKMIQTQPHLQPTPHPSGVRSNAALASSAARQETVGRTQIGATAIELFDQTNWKVSGNVFTKSRKSYASLVTFEFGAVVARLSLTIRKGPSHWFTVGLISSKLSKMVLTEYLPTLTGGAGWELHPTCLYAMQNGFDTSYGYACLGGREGQRVVMEADGREGKRTLKLSQDGETQPVYFTNIPIPFRFAVYIY</sequence>
<gene>
    <name evidence="1" type="ORF">BLNAU_13856</name>
</gene>
<organism evidence="1 2">
    <name type="scientific">Blattamonas nauphoetae</name>
    <dbReference type="NCBI Taxonomy" id="2049346"/>
    <lineage>
        <taxon>Eukaryota</taxon>
        <taxon>Metamonada</taxon>
        <taxon>Preaxostyla</taxon>
        <taxon>Oxymonadida</taxon>
        <taxon>Blattamonas</taxon>
    </lineage>
</organism>
<evidence type="ECO:0000313" key="1">
    <source>
        <dbReference type="EMBL" id="KAK2951240.1"/>
    </source>
</evidence>
<keyword evidence="2" id="KW-1185">Reference proteome</keyword>
<protein>
    <submittedName>
        <fullName evidence="1">Uncharacterized protein</fullName>
    </submittedName>
</protein>
<proteinExistence type="predicted"/>
<accession>A0ABQ9XJ67</accession>
<evidence type="ECO:0000313" key="2">
    <source>
        <dbReference type="Proteomes" id="UP001281761"/>
    </source>
</evidence>
<dbReference type="EMBL" id="JARBJD010000122">
    <property type="protein sequence ID" value="KAK2951240.1"/>
    <property type="molecule type" value="Genomic_DNA"/>
</dbReference>